<organism evidence="3 4">
    <name type="scientific">Rhypophila decipiens</name>
    <dbReference type="NCBI Taxonomy" id="261697"/>
    <lineage>
        <taxon>Eukaryota</taxon>
        <taxon>Fungi</taxon>
        <taxon>Dikarya</taxon>
        <taxon>Ascomycota</taxon>
        <taxon>Pezizomycotina</taxon>
        <taxon>Sordariomycetes</taxon>
        <taxon>Sordariomycetidae</taxon>
        <taxon>Sordariales</taxon>
        <taxon>Naviculisporaceae</taxon>
        <taxon>Rhypophila</taxon>
    </lineage>
</organism>
<keyword evidence="2" id="KW-0732">Signal</keyword>
<dbReference type="InterPro" id="IPR050282">
    <property type="entry name" value="Cycloisomerase_2"/>
</dbReference>
<feature type="chain" id="PRO_5042959538" evidence="2">
    <location>
        <begin position="16"/>
        <end position="396"/>
    </location>
</feature>
<proteinExistence type="inferred from homology"/>
<dbReference type="SUPFAM" id="SSF75011">
    <property type="entry name" value="3-carboxy-cis,cis-mucoante lactonizing enzyme"/>
    <property type="match status" value="1"/>
</dbReference>
<gene>
    <name evidence="3" type="ORF">QBC37DRAFT_429603</name>
</gene>
<dbReference type="GO" id="GO:0017057">
    <property type="term" value="F:6-phosphogluconolactonase activity"/>
    <property type="evidence" value="ECO:0007669"/>
    <property type="project" value="TreeGrafter"/>
</dbReference>
<dbReference type="AlphaFoldDB" id="A0AAN6XZT8"/>
<evidence type="ECO:0000313" key="3">
    <source>
        <dbReference type="EMBL" id="KAK4209958.1"/>
    </source>
</evidence>
<name>A0AAN6XZT8_9PEZI</name>
<protein>
    <submittedName>
        <fullName evidence="3">Lactonase, 7-bladed beta-propeller-domain-containing protein</fullName>
    </submittedName>
</protein>
<dbReference type="Proteomes" id="UP001301769">
    <property type="component" value="Unassembled WGS sequence"/>
</dbReference>
<dbReference type="EMBL" id="MU858189">
    <property type="protein sequence ID" value="KAK4209958.1"/>
    <property type="molecule type" value="Genomic_DNA"/>
</dbReference>
<evidence type="ECO:0000256" key="1">
    <source>
        <dbReference type="ARBA" id="ARBA00005564"/>
    </source>
</evidence>
<reference evidence="3" key="1">
    <citation type="journal article" date="2023" name="Mol. Phylogenet. Evol.">
        <title>Genome-scale phylogeny and comparative genomics of the fungal order Sordariales.</title>
        <authorList>
            <person name="Hensen N."/>
            <person name="Bonometti L."/>
            <person name="Westerberg I."/>
            <person name="Brannstrom I.O."/>
            <person name="Guillou S."/>
            <person name="Cros-Aarteil S."/>
            <person name="Calhoun S."/>
            <person name="Haridas S."/>
            <person name="Kuo A."/>
            <person name="Mondo S."/>
            <person name="Pangilinan J."/>
            <person name="Riley R."/>
            <person name="LaButti K."/>
            <person name="Andreopoulos B."/>
            <person name="Lipzen A."/>
            <person name="Chen C."/>
            <person name="Yan M."/>
            <person name="Daum C."/>
            <person name="Ng V."/>
            <person name="Clum A."/>
            <person name="Steindorff A."/>
            <person name="Ohm R.A."/>
            <person name="Martin F."/>
            <person name="Silar P."/>
            <person name="Natvig D.O."/>
            <person name="Lalanne C."/>
            <person name="Gautier V."/>
            <person name="Ament-Velasquez S.L."/>
            <person name="Kruys A."/>
            <person name="Hutchinson M.I."/>
            <person name="Powell A.J."/>
            <person name="Barry K."/>
            <person name="Miller A.N."/>
            <person name="Grigoriev I.V."/>
            <person name="Debuchy R."/>
            <person name="Gladieux P."/>
            <person name="Hiltunen Thoren M."/>
            <person name="Johannesson H."/>
        </authorList>
    </citation>
    <scope>NUCLEOTIDE SEQUENCE</scope>
    <source>
        <strain evidence="3">PSN293</strain>
    </source>
</reference>
<evidence type="ECO:0000313" key="4">
    <source>
        <dbReference type="Proteomes" id="UP001301769"/>
    </source>
</evidence>
<dbReference type="PANTHER" id="PTHR30344">
    <property type="entry name" value="6-PHOSPHOGLUCONOLACTONASE-RELATED"/>
    <property type="match status" value="1"/>
</dbReference>
<dbReference type="Gene3D" id="2.130.10.10">
    <property type="entry name" value="YVTN repeat-like/Quinoprotein amine dehydrogenase"/>
    <property type="match status" value="1"/>
</dbReference>
<dbReference type="PANTHER" id="PTHR30344:SF1">
    <property type="entry name" value="6-PHOSPHOGLUCONOLACTONASE"/>
    <property type="match status" value="1"/>
</dbReference>
<dbReference type="Pfam" id="PF10282">
    <property type="entry name" value="Lactonase"/>
    <property type="match status" value="1"/>
</dbReference>
<keyword evidence="4" id="KW-1185">Reference proteome</keyword>
<feature type="signal peptide" evidence="2">
    <location>
        <begin position="1"/>
        <end position="15"/>
    </location>
</feature>
<evidence type="ECO:0000256" key="2">
    <source>
        <dbReference type="SAM" id="SignalP"/>
    </source>
</evidence>
<reference evidence="3" key="2">
    <citation type="submission" date="2023-05" db="EMBL/GenBank/DDBJ databases">
        <authorList>
            <consortium name="Lawrence Berkeley National Laboratory"/>
            <person name="Steindorff A."/>
            <person name="Hensen N."/>
            <person name="Bonometti L."/>
            <person name="Westerberg I."/>
            <person name="Brannstrom I.O."/>
            <person name="Guillou S."/>
            <person name="Cros-Aarteil S."/>
            <person name="Calhoun S."/>
            <person name="Haridas S."/>
            <person name="Kuo A."/>
            <person name="Mondo S."/>
            <person name="Pangilinan J."/>
            <person name="Riley R."/>
            <person name="Labutti K."/>
            <person name="Andreopoulos B."/>
            <person name="Lipzen A."/>
            <person name="Chen C."/>
            <person name="Yanf M."/>
            <person name="Daum C."/>
            <person name="Ng V."/>
            <person name="Clum A."/>
            <person name="Ohm R."/>
            <person name="Martin F."/>
            <person name="Silar P."/>
            <person name="Natvig D."/>
            <person name="Lalanne C."/>
            <person name="Gautier V."/>
            <person name="Ament-Velasquez S.L."/>
            <person name="Kruys A."/>
            <person name="Hutchinson M.I."/>
            <person name="Powell A.J."/>
            <person name="Barry K."/>
            <person name="Miller A.N."/>
            <person name="Grigoriev I.V."/>
            <person name="Debuchy R."/>
            <person name="Gladieux P."/>
            <person name="Thoren M.H."/>
            <person name="Johannesson H."/>
        </authorList>
    </citation>
    <scope>NUCLEOTIDE SEQUENCE</scope>
    <source>
        <strain evidence="3">PSN293</strain>
    </source>
</reference>
<dbReference type="InterPro" id="IPR015943">
    <property type="entry name" value="WD40/YVTN_repeat-like_dom_sf"/>
</dbReference>
<comment type="caution">
    <text evidence="3">The sequence shown here is derived from an EMBL/GenBank/DDBJ whole genome shotgun (WGS) entry which is preliminary data.</text>
</comment>
<comment type="similarity">
    <text evidence="1">Belongs to the cycloisomerase 2 family.</text>
</comment>
<accession>A0AAN6XZT8</accession>
<dbReference type="InterPro" id="IPR019405">
    <property type="entry name" value="Lactonase_7-beta_prop"/>
</dbReference>
<sequence length="396" mass="41187">MIKRLLLLAPAAASAQIIYATSYNNHALTTLNLDVAKGSLAKLGAEKTDCGSEPTWLTLDAANSVLYCLNEGWGGAASITSYKASAASGALETLDILPVLKSPVSATLFGANNSRLAVAYYDTSSFGTFSVSNPKDLILLGQQNYTLASPGPVPDRQDAPHLHDAVLDPTGKFVLVPDLGSDLLRLFKVDGSALAASAAGVVKTPAGAGPRHAAFAVSGRGANAKTYLYSFNELSNSVTGYSVVYKGDGTPEFTQLFDIPSHGPGTSVPAGTKAAEIEVSPDQKFVILSSRGENSLDIPAFDGSNSTIKSDPLVTFSIDAATGKLTLVQVAPAGGRNPRGFSLNKRGDLLVSALQDDNRVVVYQRDVRSGKLGKVVASATVGEGANNGPNYALFYE</sequence>